<evidence type="ECO:0000256" key="13">
    <source>
        <dbReference type="ARBA" id="ARBA00023303"/>
    </source>
</evidence>
<feature type="transmembrane region" description="Helical" evidence="15">
    <location>
        <begin position="230"/>
        <end position="248"/>
    </location>
</feature>
<feature type="domain" description="EF-hand" evidence="16">
    <location>
        <begin position="457"/>
        <end position="492"/>
    </location>
</feature>
<evidence type="ECO:0000256" key="9">
    <source>
        <dbReference type="ARBA" id="ARBA00022989"/>
    </source>
</evidence>
<dbReference type="Gene3D" id="1.10.287.70">
    <property type="match status" value="1"/>
</dbReference>
<accession>A0A9P1D916</accession>
<evidence type="ECO:0000313" key="17">
    <source>
        <dbReference type="EMBL" id="CAI4004216.1"/>
    </source>
</evidence>
<feature type="transmembrane region" description="Helical" evidence="15">
    <location>
        <begin position="198"/>
        <end position="218"/>
    </location>
</feature>
<organism evidence="17">
    <name type="scientific">Cladocopium goreaui</name>
    <dbReference type="NCBI Taxonomy" id="2562237"/>
    <lineage>
        <taxon>Eukaryota</taxon>
        <taxon>Sar</taxon>
        <taxon>Alveolata</taxon>
        <taxon>Dinophyceae</taxon>
        <taxon>Suessiales</taxon>
        <taxon>Symbiodiniaceae</taxon>
        <taxon>Cladocopium</taxon>
    </lineage>
</organism>
<dbReference type="SUPFAM" id="SSF47473">
    <property type="entry name" value="EF-hand"/>
    <property type="match status" value="1"/>
</dbReference>
<evidence type="ECO:0000313" key="18">
    <source>
        <dbReference type="EMBL" id="CAL4791528.1"/>
    </source>
</evidence>
<evidence type="ECO:0000256" key="8">
    <source>
        <dbReference type="ARBA" id="ARBA00022882"/>
    </source>
</evidence>
<evidence type="ECO:0000256" key="5">
    <source>
        <dbReference type="ARBA" id="ARBA00022673"/>
    </source>
</evidence>
<evidence type="ECO:0000256" key="1">
    <source>
        <dbReference type="ARBA" id="ARBA00004141"/>
    </source>
</evidence>
<keyword evidence="7" id="KW-0106">Calcium</keyword>
<keyword evidence="8" id="KW-0851">Voltage-gated channel</keyword>
<dbReference type="GO" id="GO:0008331">
    <property type="term" value="F:high voltage-gated calcium channel activity"/>
    <property type="evidence" value="ECO:0007669"/>
    <property type="project" value="TreeGrafter"/>
</dbReference>
<keyword evidence="2" id="KW-0813">Transport</keyword>
<dbReference type="EMBL" id="CAMXCT020003391">
    <property type="protein sequence ID" value="CAL1157591.1"/>
    <property type="molecule type" value="Genomic_DNA"/>
</dbReference>
<dbReference type="InterPro" id="IPR027359">
    <property type="entry name" value="Volt_channel_dom_sf"/>
</dbReference>
<dbReference type="Pfam" id="PF00520">
    <property type="entry name" value="Ion_trans"/>
    <property type="match status" value="1"/>
</dbReference>
<reference evidence="17" key="1">
    <citation type="submission" date="2022-10" db="EMBL/GenBank/DDBJ databases">
        <authorList>
            <person name="Chen Y."/>
            <person name="Dougan E. K."/>
            <person name="Chan C."/>
            <person name="Rhodes N."/>
            <person name="Thang M."/>
        </authorList>
    </citation>
    <scope>NUCLEOTIDE SEQUENCE</scope>
</reference>
<evidence type="ECO:0000313" key="19">
    <source>
        <dbReference type="Proteomes" id="UP001152797"/>
    </source>
</evidence>
<reference evidence="18 19" key="2">
    <citation type="submission" date="2024-05" db="EMBL/GenBank/DDBJ databases">
        <authorList>
            <person name="Chen Y."/>
            <person name="Shah S."/>
            <person name="Dougan E. K."/>
            <person name="Thang M."/>
            <person name="Chan C."/>
        </authorList>
    </citation>
    <scope>NUCLEOTIDE SEQUENCE [LARGE SCALE GENOMIC DNA]</scope>
</reference>
<feature type="domain" description="EF-hand" evidence="16">
    <location>
        <begin position="417"/>
        <end position="452"/>
    </location>
</feature>
<keyword evidence="9 15" id="KW-1133">Transmembrane helix</keyword>
<dbReference type="SUPFAM" id="SSF81324">
    <property type="entry name" value="Voltage-gated potassium channels"/>
    <property type="match status" value="1"/>
</dbReference>
<sequence>MSSRPQSASAAPTPPQLPPTLSSPVEVLQEEDAEDSLEADDLKDTVLRVNSRNQLSPDPRKSRLRGTKESNLSDGGTKRGKEALKAMRDDAHVERTREEEEIDRGEVLEENIGLRIASMKKAGKGYDLESFSWFRRKCHDLVVWNGFDTAIGVVIMVNGMTIGIQAQASAKIPLGCNSRCGCKIPNTVCFEVPTWIDILEWFFLVVYCIELSLRFYVFRCPVLRSNWVRLDCFLVLSAIVDVVLAQVQFENEYLQQLMLVRMFRLARLARAVRLLVTFQTLWMLVQGLMHSILTLFWTFVMIITLIFIFAVLGMELIQVDLSLPTDHPYNMAAMNFRTLLDSSLILLQCFCWDSISSVYRPLIKHRLHLFLYFMGVQLVLAIALMNLVTAIMVEGSLAQADEDKEAKKAYASAKRKKQMERLRDMFAELDEDGSGELTMEEIEDAPPGIRAQLVEIAGTEDIGSLFEMLDYDGSGTVGTDEFCDGVIKAANGVTPVEMSRLIKSQAQGDVYW</sequence>
<dbReference type="InterPro" id="IPR005821">
    <property type="entry name" value="Ion_trans_dom"/>
</dbReference>
<evidence type="ECO:0000256" key="12">
    <source>
        <dbReference type="ARBA" id="ARBA00023180"/>
    </source>
</evidence>
<keyword evidence="5" id="KW-0107">Calcium channel</keyword>
<keyword evidence="6 15" id="KW-0812">Transmembrane</keyword>
<keyword evidence="12" id="KW-0325">Glycoprotein</keyword>
<dbReference type="InterPro" id="IPR018247">
    <property type="entry name" value="EF_Hand_1_Ca_BS"/>
</dbReference>
<evidence type="ECO:0000259" key="16">
    <source>
        <dbReference type="PROSITE" id="PS50222"/>
    </source>
</evidence>
<keyword evidence="11 15" id="KW-0472">Membrane</keyword>
<evidence type="ECO:0000256" key="3">
    <source>
        <dbReference type="ARBA" id="ARBA00022553"/>
    </source>
</evidence>
<dbReference type="Proteomes" id="UP001152797">
    <property type="component" value="Unassembled WGS sequence"/>
</dbReference>
<dbReference type="CDD" id="cd00051">
    <property type="entry name" value="EFh"/>
    <property type="match status" value="1"/>
</dbReference>
<dbReference type="EMBL" id="CAMXCT030003391">
    <property type="protein sequence ID" value="CAL4791528.1"/>
    <property type="molecule type" value="Genomic_DNA"/>
</dbReference>
<dbReference type="PROSITE" id="PS00018">
    <property type="entry name" value="EF_HAND_1"/>
    <property type="match status" value="2"/>
</dbReference>
<dbReference type="PANTHER" id="PTHR45628:SF7">
    <property type="entry name" value="VOLTAGE-DEPENDENT CALCIUM CHANNEL TYPE A SUBUNIT ALPHA-1"/>
    <property type="match status" value="1"/>
</dbReference>
<evidence type="ECO:0000256" key="10">
    <source>
        <dbReference type="ARBA" id="ARBA00023065"/>
    </source>
</evidence>
<feature type="transmembrane region" description="Helical" evidence="15">
    <location>
        <begin position="292"/>
        <end position="314"/>
    </location>
</feature>
<dbReference type="SMART" id="SM00054">
    <property type="entry name" value="EFh"/>
    <property type="match status" value="2"/>
</dbReference>
<feature type="transmembrane region" description="Helical" evidence="15">
    <location>
        <begin position="367"/>
        <end position="393"/>
    </location>
</feature>
<evidence type="ECO:0000256" key="6">
    <source>
        <dbReference type="ARBA" id="ARBA00022692"/>
    </source>
</evidence>
<dbReference type="GO" id="GO:0005509">
    <property type="term" value="F:calcium ion binding"/>
    <property type="evidence" value="ECO:0007669"/>
    <property type="project" value="InterPro"/>
</dbReference>
<evidence type="ECO:0000256" key="14">
    <source>
        <dbReference type="SAM" id="MobiDB-lite"/>
    </source>
</evidence>
<dbReference type="EMBL" id="CAMXCT010003391">
    <property type="protein sequence ID" value="CAI4004216.1"/>
    <property type="molecule type" value="Genomic_DNA"/>
</dbReference>
<feature type="compositionally biased region" description="Basic and acidic residues" evidence="14">
    <location>
        <begin position="76"/>
        <end position="98"/>
    </location>
</feature>
<dbReference type="OrthoDB" id="431647at2759"/>
<dbReference type="GO" id="GO:0098703">
    <property type="term" value="P:calcium ion import across plasma membrane"/>
    <property type="evidence" value="ECO:0007669"/>
    <property type="project" value="TreeGrafter"/>
</dbReference>
<dbReference type="GO" id="GO:0005891">
    <property type="term" value="C:voltage-gated calcium channel complex"/>
    <property type="evidence" value="ECO:0007669"/>
    <property type="project" value="TreeGrafter"/>
</dbReference>
<dbReference type="Gene3D" id="1.20.120.350">
    <property type="entry name" value="Voltage-gated potassium channels. Chain C"/>
    <property type="match status" value="1"/>
</dbReference>
<dbReference type="InterPro" id="IPR050599">
    <property type="entry name" value="VDCC_alpha-1_subunit"/>
</dbReference>
<dbReference type="Gene3D" id="1.10.238.10">
    <property type="entry name" value="EF-hand"/>
    <property type="match status" value="1"/>
</dbReference>
<comment type="subcellular location">
    <subcellularLocation>
        <location evidence="1">Membrane</location>
        <topology evidence="1">Multi-pass membrane protein</topology>
    </subcellularLocation>
</comment>
<proteinExistence type="predicted"/>
<dbReference type="PANTHER" id="PTHR45628">
    <property type="entry name" value="VOLTAGE-DEPENDENT CALCIUM CHANNEL TYPE A SUBUNIT ALPHA-1"/>
    <property type="match status" value="1"/>
</dbReference>
<evidence type="ECO:0000256" key="2">
    <source>
        <dbReference type="ARBA" id="ARBA00022448"/>
    </source>
</evidence>
<keyword evidence="19" id="KW-1185">Reference proteome</keyword>
<dbReference type="PROSITE" id="PS50222">
    <property type="entry name" value="EF_HAND_2"/>
    <property type="match status" value="2"/>
</dbReference>
<evidence type="ECO:0000256" key="15">
    <source>
        <dbReference type="SAM" id="Phobius"/>
    </source>
</evidence>
<dbReference type="InterPro" id="IPR011992">
    <property type="entry name" value="EF-hand-dom_pair"/>
</dbReference>
<gene>
    <name evidence="17" type="ORF">C1SCF055_LOCUS30023</name>
</gene>
<keyword evidence="13" id="KW-0407">Ion channel</keyword>
<evidence type="ECO:0000256" key="11">
    <source>
        <dbReference type="ARBA" id="ARBA00023136"/>
    </source>
</evidence>
<evidence type="ECO:0000256" key="4">
    <source>
        <dbReference type="ARBA" id="ARBA00022568"/>
    </source>
</evidence>
<dbReference type="InterPro" id="IPR002048">
    <property type="entry name" value="EF_hand_dom"/>
</dbReference>
<keyword evidence="3" id="KW-0597">Phosphoprotein</keyword>
<feature type="region of interest" description="Disordered" evidence="14">
    <location>
        <begin position="1"/>
        <end position="98"/>
    </location>
</feature>
<feature type="compositionally biased region" description="Acidic residues" evidence="14">
    <location>
        <begin position="28"/>
        <end position="39"/>
    </location>
</feature>
<dbReference type="AlphaFoldDB" id="A0A9P1D916"/>
<keyword evidence="10" id="KW-0406">Ion transport</keyword>
<comment type="caution">
    <text evidence="17">The sequence shown here is derived from an EMBL/GenBank/DDBJ whole genome shotgun (WGS) entry which is preliminary data.</text>
</comment>
<keyword evidence="4" id="KW-0109">Calcium transport</keyword>
<name>A0A9P1D916_9DINO</name>
<protein>
    <recommendedName>
        <fullName evidence="16">EF-hand domain-containing protein</fullName>
    </recommendedName>
</protein>
<feature type="compositionally biased region" description="Low complexity" evidence="14">
    <location>
        <begin position="1"/>
        <end position="11"/>
    </location>
</feature>
<dbReference type="Pfam" id="PF13499">
    <property type="entry name" value="EF-hand_7"/>
    <property type="match status" value="1"/>
</dbReference>
<evidence type="ECO:0000256" key="7">
    <source>
        <dbReference type="ARBA" id="ARBA00022837"/>
    </source>
</evidence>